<feature type="domain" description="DUF4806" evidence="2">
    <location>
        <begin position="368"/>
        <end position="450"/>
    </location>
</feature>
<organism evidence="3 4">
    <name type="scientific">Daphnia pulex</name>
    <name type="common">Water flea</name>
    <dbReference type="NCBI Taxonomy" id="6669"/>
    <lineage>
        <taxon>Eukaryota</taxon>
        <taxon>Metazoa</taxon>
        <taxon>Ecdysozoa</taxon>
        <taxon>Arthropoda</taxon>
        <taxon>Crustacea</taxon>
        <taxon>Branchiopoda</taxon>
        <taxon>Diplostraca</taxon>
        <taxon>Cladocera</taxon>
        <taxon>Anomopoda</taxon>
        <taxon>Daphniidae</taxon>
        <taxon>Daphnia</taxon>
    </lineage>
</organism>
<name>E9GY45_DAPPU</name>
<gene>
    <name evidence="3" type="ORF">DAPPUDRAFT_323177</name>
</gene>
<accession>E9GY45</accession>
<dbReference type="KEGG" id="dpx:DAPPUDRAFT_323177"/>
<reference evidence="3 4" key="1">
    <citation type="journal article" date="2011" name="Science">
        <title>The ecoresponsive genome of Daphnia pulex.</title>
        <authorList>
            <person name="Colbourne J.K."/>
            <person name="Pfrender M.E."/>
            <person name="Gilbert D."/>
            <person name="Thomas W.K."/>
            <person name="Tucker A."/>
            <person name="Oakley T.H."/>
            <person name="Tokishita S."/>
            <person name="Aerts A."/>
            <person name="Arnold G.J."/>
            <person name="Basu M.K."/>
            <person name="Bauer D.J."/>
            <person name="Caceres C.E."/>
            <person name="Carmel L."/>
            <person name="Casola C."/>
            <person name="Choi J.H."/>
            <person name="Detter J.C."/>
            <person name="Dong Q."/>
            <person name="Dusheyko S."/>
            <person name="Eads B.D."/>
            <person name="Frohlich T."/>
            <person name="Geiler-Samerotte K.A."/>
            <person name="Gerlach D."/>
            <person name="Hatcher P."/>
            <person name="Jogdeo S."/>
            <person name="Krijgsveld J."/>
            <person name="Kriventseva E.V."/>
            <person name="Kultz D."/>
            <person name="Laforsch C."/>
            <person name="Lindquist E."/>
            <person name="Lopez J."/>
            <person name="Manak J.R."/>
            <person name="Muller J."/>
            <person name="Pangilinan J."/>
            <person name="Patwardhan R.P."/>
            <person name="Pitluck S."/>
            <person name="Pritham E.J."/>
            <person name="Rechtsteiner A."/>
            <person name="Rho M."/>
            <person name="Rogozin I.B."/>
            <person name="Sakarya O."/>
            <person name="Salamov A."/>
            <person name="Schaack S."/>
            <person name="Shapiro H."/>
            <person name="Shiga Y."/>
            <person name="Skalitzky C."/>
            <person name="Smith Z."/>
            <person name="Souvorov A."/>
            <person name="Sung W."/>
            <person name="Tang Z."/>
            <person name="Tsuchiya D."/>
            <person name="Tu H."/>
            <person name="Vos H."/>
            <person name="Wang M."/>
            <person name="Wolf Y.I."/>
            <person name="Yamagata H."/>
            <person name="Yamada T."/>
            <person name="Ye Y."/>
            <person name="Shaw J.R."/>
            <person name="Andrews J."/>
            <person name="Crease T.J."/>
            <person name="Tang H."/>
            <person name="Lucas S.M."/>
            <person name="Robertson H.M."/>
            <person name="Bork P."/>
            <person name="Koonin E.V."/>
            <person name="Zdobnov E.M."/>
            <person name="Grigoriev I.V."/>
            <person name="Lynch M."/>
            <person name="Boore J.L."/>
        </authorList>
    </citation>
    <scope>NUCLEOTIDE SEQUENCE [LARGE SCALE GENOMIC DNA]</scope>
</reference>
<dbReference type="HOGENOM" id="CLU_511192_0_0_1"/>
<evidence type="ECO:0000313" key="4">
    <source>
        <dbReference type="Proteomes" id="UP000000305"/>
    </source>
</evidence>
<evidence type="ECO:0000313" key="3">
    <source>
        <dbReference type="EMBL" id="EFX75624.1"/>
    </source>
</evidence>
<dbReference type="Proteomes" id="UP000000305">
    <property type="component" value="Unassembled WGS sequence"/>
</dbReference>
<dbReference type="OrthoDB" id="6364070at2759"/>
<protein>
    <recommendedName>
        <fullName evidence="2">DUF4806 domain-containing protein</fullName>
    </recommendedName>
</protein>
<evidence type="ECO:0000259" key="2">
    <source>
        <dbReference type="Pfam" id="PF16064"/>
    </source>
</evidence>
<dbReference type="PANTHER" id="PTHR34153:SF2">
    <property type="entry name" value="SI:CH211-262H13.3-RELATED"/>
    <property type="match status" value="1"/>
</dbReference>
<dbReference type="InterPro" id="IPR032071">
    <property type="entry name" value="DUF4806"/>
</dbReference>
<keyword evidence="4" id="KW-1185">Reference proteome</keyword>
<dbReference type="PANTHER" id="PTHR34153">
    <property type="entry name" value="SI:CH211-262H13.3-RELATED-RELATED"/>
    <property type="match status" value="1"/>
</dbReference>
<feature type="region of interest" description="Disordered" evidence="1">
    <location>
        <begin position="103"/>
        <end position="137"/>
    </location>
</feature>
<proteinExistence type="predicted"/>
<sequence>MTNVVAGISQQIPGLTGKFFIVDLIDGNNCRHVTAVPDIWIFQADDNSSKCWYPKIAGHISSKKREVPQPYWYVYPCIVRKEYDSYEAARSQEQIASIQSDINSEGADDASQPNTSLGRGKRPKRPTKRFLPSSDDESVGFYGPIQPETIVIPTIPVSSLRNSVDGGVPAVLPTAPLALQRRPNNSVADIGASGPTQTEAIVISTVPVSLLRNSIGGVSAALTMSPLQVRQSCSNSFEEVSQHVREEIIEHSTDENPPVFYNNLYSQGMPNSGTIGNQRLIVAVPNQSNIESEVEMPNGGTRNVWFGNQMNPSNTATDGSVALIGKLVREVLKLQEFMSNMMAKLVVVKSKMERQPVAETIANPKFLLEPLQELEELQVLEESLRDQDLYFQLNGMIRSLGGASIRDALKRAWYRVFSIKMMASVNWEGKIKKGSFQKQGLKQSIVTKAVFDGVRTTSRKSNNFELETKTKKIMKAMPEKYRKRCAAEMLISNECETDITLNRPGTSGGVEIEPGVLGDTLQFKHFNQEKIDVTRCNGGRLLVSIKTLCNQGQPGWNNFEETSADLNNEIRVSSIKFVQVNRRRRS</sequence>
<feature type="compositionally biased region" description="Basic residues" evidence="1">
    <location>
        <begin position="119"/>
        <end position="128"/>
    </location>
</feature>
<evidence type="ECO:0000256" key="1">
    <source>
        <dbReference type="SAM" id="MobiDB-lite"/>
    </source>
</evidence>
<dbReference type="eggNOG" id="ENOG502TBDJ">
    <property type="taxonomic scope" value="Eukaryota"/>
</dbReference>
<dbReference type="AlphaFoldDB" id="E9GY45"/>
<dbReference type="Pfam" id="PF16064">
    <property type="entry name" value="DUF4806"/>
    <property type="match status" value="1"/>
</dbReference>
<dbReference type="InParanoid" id="E9GY45"/>
<dbReference type="EMBL" id="GL732574">
    <property type="protein sequence ID" value="EFX75624.1"/>
    <property type="molecule type" value="Genomic_DNA"/>
</dbReference>